<organism evidence="2 3">
    <name type="scientific">Polarella glacialis</name>
    <name type="common">Dinoflagellate</name>
    <dbReference type="NCBI Taxonomy" id="89957"/>
    <lineage>
        <taxon>Eukaryota</taxon>
        <taxon>Sar</taxon>
        <taxon>Alveolata</taxon>
        <taxon>Dinophyceae</taxon>
        <taxon>Suessiales</taxon>
        <taxon>Suessiaceae</taxon>
        <taxon>Polarella</taxon>
    </lineage>
</organism>
<dbReference type="Proteomes" id="UP000654075">
    <property type="component" value="Unassembled WGS sequence"/>
</dbReference>
<keyword evidence="3" id="KW-1185">Reference proteome</keyword>
<evidence type="ECO:0000256" key="1">
    <source>
        <dbReference type="SAM" id="Phobius"/>
    </source>
</evidence>
<sequence length="150" mass="15859">MPLSNNQERTNQLLLVVVPLVLLVVSVLFAVGWLKPVGPEGFERVAARSSTGSAGRVLCRVEGSSVQLRSAAAEVSKDSSNNNKASHAVAGREPLLQDCADLSASDPGLADVSLTPADQAMLDGEAGRAVQAAGKKYKKLQKSYKICFFF</sequence>
<gene>
    <name evidence="2" type="ORF">PGLA1383_LOCUS4912</name>
</gene>
<feature type="transmembrane region" description="Helical" evidence="1">
    <location>
        <begin position="12"/>
        <end position="34"/>
    </location>
</feature>
<keyword evidence="1" id="KW-1133">Transmembrane helix</keyword>
<protein>
    <submittedName>
        <fullName evidence="2">Uncharacterized protein</fullName>
    </submittedName>
</protein>
<proteinExistence type="predicted"/>
<comment type="caution">
    <text evidence="2">The sequence shown here is derived from an EMBL/GenBank/DDBJ whole genome shotgun (WGS) entry which is preliminary data.</text>
</comment>
<evidence type="ECO:0000313" key="2">
    <source>
        <dbReference type="EMBL" id="CAE8586014.1"/>
    </source>
</evidence>
<evidence type="ECO:0000313" key="3">
    <source>
        <dbReference type="Proteomes" id="UP000654075"/>
    </source>
</evidence>
<name>A0A813DKI3_POLGL</name>
<keyword evidence="1" id="KW-0472">Membrane</keyword>
<reference evidence="2" key="1">
    <citation type="submission" date="2021-02" db="EMBL/GenBank/DDBJ databases">
        <authorList>
            <person name="Dougan E. K."/>
            <person name="Rhodes N."/>
            <person name="Thang M."/>
            <person name="Chan C."/>
        </authorList>
    </citation>
    <scope>NUCLEOTIDE SEQUENCE</scope>
</reference>
<keyword evidence="1" id="KW-0812">Transmembrane</keyword>
<dbReference type="AlphaFoldDB" id="A0A813DKI3"/>
<accession>A0A813DKI3</accession>
<dbReference type="EMBL" id="CAJNNV010001865">
    <property type="protein sequence ID" value="CAE8586014.1"/>
    <property type="molecule type" value="Genomic_DNA"/>
</dbReference>